<evidence type="ECO:0000313" key="2">
    <source>
        <dbReference type="EnsemblPlants" id="OPUNC10G11110.3"/>
    </source>
</evidence>
<dbReference type="Proteomes" id="UP000026962">
    <property type="component" value="Chromosome 10"/>
</dbReference>
<dbReference type="EnsemblPlants" id="OPUNC10G11110.3">
    <property type="protein sequence ID" value="OPUNC10G11110.3"/>
    <property type="gene ID" value="OPUNC10G11110"/>
</dbReference>
<evidence type="ECO:0000256" key="1">
    <source>
        <dbReference type="SAM" id="MobiDB-lite"/>
    </source>
</evidence>
<proteinExistence type="predicted"/>
<organism evidence="2">
    <name type="scientific">Oryza punctata</name>
    <name type="common">Red rice</name>
    <dbReference type="NCBI Taxonomy" id="4537"/>
    <lineage>
        <taxon>Eukaryota</taxon>
        <taxon>Viridiplantae</taxon>
        <taxon>Streptophyta</taxon>
        <taxon>Embryophyta</taxon>
        <taxon>Tracheophyta</taxon>
        <taxon>Spermatophyta</taxon>
        <taxon>Magnoliopsida</taxon>
        <taxon>Liliopsida</taxon>
        <taxon>Poales</taxon>
        <taxon>Poaceae</taxon>
        <taxon>BOP clade</taxon>
        <taxon>Oryzoideae</taxon>
        <taxon>Oryzeae</taxon>
        <taxon>Oryzinae</taxon>
        <taxon>Oryza</taxon>
    </lineage>
</organism>
<name>A0A0E0M8K1_ORYPU</name>
<reference evidence="2" key="1">
    <citation type="submission" date="2015-04" db="UniProtKB">
        <authorList>
            <consortium name="EnsemblPlants"/>
        </authorList>
    </citation>
    <scope>IDENTIFICATION</scope>
</reference>
<evidence type="ECO:0000313" key="3">
    <source>
        <dbReference type="Proteomes" id="UP000026962"/>
    </source>
</evidence>
<reference evidence="2" key="2">
    <citation type="submission" date="2018-05" db="EMBL/GenBank/DDBJ databases">
        <title>OpunRS2 (Oryza punctata Reference Sequence Version 2).</title>
        <authorList>
            <person name="Zhang J."/>
            <person name="Kudrna D."/>
            <person name="Lee S."/>
            <person name="Talag J."/>
            <person name="Welchert J."/>
            <person name="Wing R.A."/>
        </authorList>
    </citation>
    <scope>NUCLEOTIDE SEQUENCE [LARGE SCALE GENOMIC DNA]</scope>
</reference>
<feature type="region of interest" description="Disordered" evidence="1">
    <location>
        <begin position="59"/>
        <end position="85"/>
    </location>
</feature>
<dbReference type="AlphaFoldDB" id="A0A0E0M8K1"/>
<accession>A0A0E0M8K1</accession>
<sequence>MSSRCSIGSWPRTGGIGPPSWLSPSSRILNCGIDPRNSGTPPVRLLAAIRRSCSFRRERREVERVETAAEPRAPEPERSDTAAGGVAVREVLQLRHFPSDGGIGPENALMDKLRYIRFGSLAGSVFGICPNRMFCDRSR</sequence>
<dbReference type="Gramene" id="OPUNC10G11110.3">
    <property type="protein sequence ID" value="OPUNC10G11110.3"/>
    <property type="gene ID" value="OPUNC10G11110"/>
</dbReference>
<feature type="compositionally biased region" description="Basic and acidic residues" evidence="1">
    <location>
        <begin position="59"/>
        <end position="80"/>
    </location>
</feature>
<keyword evidence="3" id="KW-1185">Reference proteome</keyword>
<protein>
    <submittedName>
        <fullName evidence="2">Uncharacterized protein</fullName>
    </submittedName>
</protein>
<dbReference type="HOGENOM" id="CLU_1848342_0_0_1"/>